<dbReference type="InterPro" id="IPR013221">
    <property type="entry name" value="Mur_ligase_cen"/>
</dbReference>
<dbReference type="PANTHER" id="PTHR43445:SF1">
    <property type="entry name" value="PGA SYNTHASE CAPB"/>
    <property type="match status" value="1"/>
</dbReference>
<dbReference type="InterPro" id="IPR036565">
    <property type="entry name" value="Mur-like_cat_sf"/>
</dbReference>
<dbReference type="PANTHER" id="PTHR43445">
    <property type="entry name" value="UDP-N-ACETYLMURAMATE--L-ALANINE LIGASE-RELATED"/>
    <property type="match status" value="1"/>
</dbReference>
<name>A0ABT1Y1T8_9FIRM</name>
<dbReference type="PRINTS" id="PR01758">
    <property type="entry name" value="CAPSULEPROTB"/>
</dbReference>
<evidence type="ECO:0000313" key="2">
    <source>
        <dbReference type="EMBL" id="MCR6544523.1"/>
    </source>
</evidence>
<dbReference type="RefSeq" id="WP_089609984.1">
    <property type="nucleotide sequence ID" value="NZ_CP022121.1"/>
</dbReference>
<protein>
    <submittedName>
        <fullName evidence="2">Poly-gamma-glutamate synthase PgsB</fullName>
    </submittedName>
</protein>
<accession>A0ABT1Y1T8</accession>
<dbReference type="Proteomes" id="UP001524944">
    <property type="component" value="Unassembled WGS sequence"/>
</dbReference>
<keyword evidence="3" id="KW-1185">Reference proteome</keyword>
<dbReference type="InterPro" id="IPR008337">
    <property type="entry name" value="Capsule_biosynth_CapB"/>
</dbReference>
<evidence type="ECO:0000259" key="1">
    <source>
        <dbReference type="Pfam" id="PF08245"/>
    </source>
</evidence>
<comment type="caution">
    <text evidence="2">The sequence shown here is derived from an EMBL/GenBank/DDBJ whole genome shotgun (WGS) entry which is preliminary data.</text>
</comment>
<dbReference type="Gene3D" id="3.40.1190.10">
    <property type="entry name" value="Mur-like, catalytic domain"/>
    <property type="match status" value="1"/>
</dbReference>
<dbReference type="Pfam" id="PF08245">
    <property type="entry name" value="Mur_ligase_M"/>
    <property type="match status" value="1"/>
</dbReference>
<dbReference type="NCBIfam" id="TIGR04012">
    <property type="entry name" value="poly_gGlu_PgsB"/>
    <property type="match status" value="1"/>
</dbReference>
<evidence type="ECO:0000313" key="3">
    <source>
        <dbReference type="Proteomes" id="UP001524944"/>
    </source>
</evidence>
<feature type="domain" description="Mur ligase central" evidence="1">
    <location>
        <begin position="36"/>
        <end position="238"/>
    </location>
</feature>
<dbReference type="SUPFAM" id="SSF53623">
    <property type="entry name" value="MurD-like peptide ligases, catalytic domain"/>
    <property type="match status" value="1"/>
</dbReference>
<gene>
    <name evidence="2" type="primary">pgsB</name>
    <name evidence="2" type="ORF">NVS47_03175</name>
</gene>
<dbReference type="EMBL" id="JANPWE010000001">
    <property type="protein sequence ID" value="MCR6544523.1"/>
    <property type="molecule type" value="Genomic_DNA"/>
</dbReference>
<dbReference type="InterPro" id="IPR050061">
    <property type="entry name" value="MurCDEF_pg_biosynth"/>
</dbReference>
<proteinExistence type="predicted"/>
<organism evidence="2 3">
    <name type="scientific">Dehalobacterium formicoaceticum</name>
    <dbReference type="NCBI Taxonomy" id="51515"/>
    <lineage>
        <taxon>Bacteria</taxon>
        <taxon>Bacillati</taxon>
        <taxon>Bacillota</taxon>
        <taxon>Clostridia</taxon>
        <taxon>Eubacteriales</taxon>
        <taxon>Peptococcaceae</taxon>
        <taxon>Dehalobacterium</taxon>
    </lineage>
</organism>
<reference evidence="2 3" key="1">
    <citation type="submission" date="2022-08" db="EMBL/GenBank/DDBJ databases">
        <title>Proteogenomics of the novel Dehalobacterium formicoaceticum strain EZ94 highlights a key role of methyltransferases during anaerobic dichloromethane degradation.</title>
        <authorList>
            <person name="Wasmund K."/>
        </authorList>
    </citation>
    <scope>NUCLEOTIDE SEQUENCE [LARGE SCALE GENOMIC DNA]</scope>
    <source>
        <strain evidence="2 3">EZ94</strain>
    </source>
</reference>
<sequence length="406" mass="45247">MCSFVIVLMIFVIALGVYEQINHNKNLSRINLRININGTRGKSTATRLITGILKEAGAKVVGKTTGTSARIIYWDKKEEEPIIRGPLGPNIIEQKTVVKKAVKLGASAFVTECMAVNPDYQIIFQEKLVKANIGVIVNVREDHMDVCGPTLDFIAESFTATIPKNGTLIIDDSKYNDYFIEKAEKRKCRVLIANEKEIPDGYLEKFKYVIFPQNVAIAMAVAKALNIDKDTALRGMLNANPDPGALMIHALDKRRTTYFVNAFAANDPSSTRMIWEHITSLGYPTKNPMVIINCRPDRVDRTLQLAEEVLTNMEIGILVAMGQTVNPVTEGVNSKKISPEKYVNAEGLSAPEVYKTIKDFFRNRVIFAIGNIHGGGEELAELIIHDFPKETRTRFNLETEQVAQGM</sequence>